<dbReference type="OrthoDB" id="9788916at2"/>
<reference evidence="2" key="1">
    <citation type="submission" date="2016-11" db="EMBL/GenBank/DDBJ databases">
        <authorList>
            <person name="Varghese N."/>
            <person name="Submissions S."/>
        </authorList>
    </citation>
    <scope>NUCLEOTIDE SEQUENCE [LARGE SCALE GENOMIC DNA]</scope>
    <source>
        <strain evidence="2">DSM 27370</strain>
    </source>
</reference>
<dbReference type="STRING" id="1346286.SAMN05444362_11772"/>
<dbReference type="AlphaFoldDB" id="A0A1M5HXB9"/>
<dbReference type="Proteomes" id="UP000184480">
    <property type="component" value="Unassembled WGS sequence"/>
</dbReference>
<protein>
    <submittedName>
        <fullName evidence="1">Uncharacterized protein</fullName>
    </submittedName>
</protein>
<accession>A0A1M5HXB9</accession>
<sequence length="204" mass="23786">MAKKKKKHRGHYCRICGEIKSNEAFSGRGHVKHICKECSALPQERKNELQHISQIDRIAGKYPRSRQDWEFLEKMSKNRKYPEAREFAQMILGMSRSQPDTEGDSDDDEPEDWGQEKLTFSEFDEFGRGDIESAIEEDIRDFIFYGYDYPDEKDKLKILKDICKNMAFGNGSEVILNEELKGLFDSILKEIMDDLEKEEAGDLE</sequence>
<evidence type="ECO:0000313" key="1">
    <source>
        <dbReference type="EMBL" id="SHG20522.1"/>
    </source>
</evidence>
<evidence type="ECO:0000313" key="2">
    <source>
        <dbReference type="Proteomes" id="UP000184480"/>
    </source>
</evidence>
<gene>
    <name evidence="1" type="ORF">SAMN05444362_11772</name>
</gene>
<dbReference type="RefSeq" id="WP_139262106.1">
    <property type="nucleotide sequence ID" value="NZ_BBXL01000018.1"/>
</dbReference>
<proteinExistence type="predicted"/>
<organism evidence="1 2">
    <name type="scientific">Dysgonomonas macrotermitis</name>
    <dbReference type="NCBI Taxonomy" id="1346286"/>
    <lineage>
        <taxon>Bacteria</taxon>
        <taxon>Pseudomonadati</taxon>
        <taxon>Bacteroidota</taxon>
        <taxon>Bacteroidia</taxon>
        <taxon>Bacteroidales</taxon>
        <taxon>Dysgonomonadaceae</taxon>
        <taxon>Dysgonomonas</taxon>
    </lineage>
</organism>
<name>A0A1M5HXB9_9BACT</name>
<keyword evidence="2" id="KW-1185">Reference proteome</keyword>
<dbReference type="EMBL" id="FQUC01000017">
    <property type="protein sequence ID" value="SHG20522.1"/>
    <property type="molecule type" value="Genomic_DNA"/>
</dbReference>